<evidence type="ECO:0000256" key="1">
    <source>
        <dbReference type="ARBA" id="ARBA00004173"/>
    </source>
</evidence>
<dbReference type="GO" id="GO:0008199">
    <property type="term" value="F:ferric iron binding"/>
    <property type="evidence" value="ECO:0007669"/>
    <property type="project" value="InterPro"/>
</dbReference>
<dbReference type="PROSITE" id="PS01344">
    <property type="entry name" value="FRATAXIN_1"/>
    <property type="match status" value="1"/>
</dbReference>
<reference evidence="13 14" key="1">
    <citation type="submission" date="2014-09" db="EMBL/GenBank/DDBJ databases">
        <authorList>
            <person name="Magalhaes I.L.F."/>
            <person name="Oliveira U."/>
            <person name="Santos F.R."/>
            <person name="Vidigal T.H.D.A."/>
            <person name="Brescovit A.D."/>
            <person name="Santos A.J."/>
        </authorList>
    </citation>
    <scope>NUCLEOTIDE SEQUENCE [LARGE SCALE GENOMIC DNA]</scope>
</reference>
<dbReference type="OrthoDB" id="1897642at2759"/>
<dbReference type="InterPro" id="IPR036524">
    <property type="entry name" value="Frataxin/CyaY_sf"/>
</dbReference>
<keyword evidence="6" id="KW-0410">Iron transport</keyword>
<evidence type="ECO:0000256" key="4">
    <source>
        <dbReference type="ARBA" id="ARBA00022434"/>
    </source>
</evidence>
<dbReference type="PANTHER" id="PTHR16821">
    <property type="entry name" value="FRATAXIN"/>
    <property type="match status" value="1"/>
</dbReference>
<dbReference type="AlphaFoldDB" id="A0A0P1B721"/>
<accession>A0A0P1B721</accession>
<proteinExistence type="inferred from homology"/>
<dbReference type="NCBIfam" id="TIGR03421">
    <property type="entry name" value="FeS_CyaY"/>
    <property type="match status" value="1"/>
</dbReference>
<dbReference type="Gene3D" id="3.30.920.10">
    <property type="entry name" value="Frataxin/CyaY"/>
    <property type="match status" value="1"/>
</dbReference>
<keyword evidence="10" id="KW-0406">Ion transport</keyword>
<name>A0A0P1B721_9BASI</name>
<keyword evidence="5" id="KW-0813">Transport</keyword>
<comment type="catalytic activity">
    <reaction evidence="12">
        <text>4 Fe(2+) + O2 + 4 H(+) = 4 Fe(3+) + 2 H2O</text>
        <dbReference type="Rhea" id="RHEA:11148"/>
        <dbReference type="ChEBI" id="CHEBI:15377"/>
        <dbReference type="ChEBI" id="CHEBI:15378"/>
        <dbReference type="ChEBI" id="CHEBI:15379"/>
        <dbReference type="ChEBI" id="CHEBI:29033"/>
        <dbReference type="ChEBI" id="CHEBI:29034"/>
        <dbReference type="EC" id="1.16.3.1"/>
    </reaction>
</comment>
<evidence type="ECO:0000256" key="10">
    <source>
        <dbReference type="ARBA" id="ARBA00023065"/>
    </source>
</evidence>
<evidence type="ECO:0000256" key="6">
    <source>
        <dbReference type="ARBA" id="ARBA00022496"/>
    </source>
</evidence>
<dbReference type="PRINTS" id="PR00904">
    <property type="entry name" value="FRATAXIN"/>
</dbReference>
<dbReference type="EMBL" id="CCYA01000065">
    <property type="protein sequence ID" value="CEH11684.1"/>
    <property type="molecule type" value="Genomic_DNA"/>
</dbReference>
<keyword evidence="7" id="KW-0809">Transit peptide</keyword>
<dbReference type="GO" id="GO:0006826">
    <property type="term" value="P:iron ion transport"/>
    <property type="evidence" value="ECO:0007669"/>
    <property type="project" value="UniProtKB-KW"/>
</dbReference>
<protein>
    <recommendedName>
        <fullName evidence="3">ferroxidase</fullName>
        <ecNumber evidence="3">1.16.3.1</ecNumber>
    </recommendedName>
</protein>
<dbReference type="InterPro" id="IPR017789">
    <property type="entry name" value="Frataxin"/>
</dbReference>
<keyword evidence="4" id="KW-0409">Iron storage</keyword>
<organism evidence="13 14">
    <name type="scientific">Ceraceosorus bombacis</name>
    <dbReference type="NCBI Taxonomy" id="401625"/>
    <lineage>
        <taxon>Eukaryota</taxon>
        <taxon>Fungi</taxon>
        <taxon>Dikarya</taxon>
        <taxon>Basidiomycota</taxon>
        <taxon>Ustilaginomycotina</taxon>
        <taxon>Exobasidiomycetes</taxon>
        <taxon>Ceraceosorales</taxon>
        <taxon>Ceraceosoraceae</taxon>
        <taxon>Ceraceosorus</taxon>
    </lineage>
</organism>
<sequence>MLSGARRLGRVQLAARAGTSKEPILSHQGCPNLHLEPARIARCNTITAARASHAFAPLRPSAARLLAGNDESSQRAYVASKQSPEEYHAASDRTLNALIDHLEALTEEHSGVANEREAEYSSGVLTLRLGQAGTYVINKQPPNQQIWLSSPKSGPKRFDYDTSAKQWFSNKEGITVTLQQLLDQELSAVFGFDVKVDLHGDH</sequence>
<dbReference type="InterPro" id="IPR002908">
    <property type="entry name" value="Frataxin/CyaY"/>
</dbReference>
<comment type="subcellular location">
    <subcellularLocation>
        <location evidence="1">Mitochondrion</location>
    </subcellularLocation>
</comment>
<keyword evidence="9" id="KW-0408">Iron</keyword>
<evidence type="ECO:0000256" key="11">
    <source>
        <dbReference type="ARBA" id="ARBA00023128"/>
    </source>
</evidence>
<dbReference type="GO" id="GO:0006879">
    <property type="term" value="P:intracellular iron ion homeostasis"/>
    <property type="evidence" value="ECO:0007669"/>
    <property type="project" value="UniProtKB-KW"/>
</dbReference>
<dbReference type="STRING" id="401625.A0A0P1B721"/>
<dbReference type="PANTHER" id="PTHR16821:SF2">
    <property type="entry name" value="FRATAXIN, MITOCHONDRIAL"/>
    <property type="match status" value="1"/>
</dbReference>
<dbReference type="EC" id="1.16.3.1" evidence="3"/>
<dbReference type="NCBIfam" id="TIGR03422">
    <property type="entry name" value="mito_frataxin"/>
    <property type="match status" value="1"/>
</dbReference>
<evidence type="ECO:0000256" key="9">
    <source>
        <dbReference type="ARBA" id="ARBA00023004"/>
    </source>
</evidence>
<keyword evidence="8" id="KW-0560">Oxidoreductase</keyword>
<comment type="similarity">
    <text evidence="2">Belongs to the frataxin family.</text>
</comment>
<dbReference type="SUPFAM" id="SSF55387">
    <property type="entry name" value="Frataxin/Nqo15-like"/>
    <property type="match status" value="1"/>
</dbReference>
<keyword evidence="11" id="KW-0496">Mitochondrion</keyword>
<evidence type="ECO:0000256" key="12">
    <source>
        <dbReference type="ARBA" id="ARBA00047990"/>
    </source>
</evidence>
<evidence type="ECO:0000256" key="3">
    <source>
        <dbReference type="ARBA" id="ARBA00013107"/>
    </source>
</evidence>
<evidence type="ECO:0000256" key="7">
    <source>
        <dbReference type="ARBA" id="ARBA00022946"/>
    </source>
</evidence>
<dbReference type="Pfam" id="PF01491">
    <property type="entry name" value="Frataxin_Cyay"/>
    <property type="match status" value="1"/>
</dbReference>
<dbReference type="Proteomes" id="UP000054845">
    <property type="component" value="Unassembled WGS sequence"/>
</dbReference>
<dbReference type="PROSITE" id="PS50810">
    <property type="entry name" value="FRATAXIN_2"/>
    <property type="match status" value="1"/>
</dbReference>
<dbReference type="GO" id="GO:0005739">
    <property type="term" value="C:mitochondrion"/>
    <property type="evidence" value="ECO:0007669"/>
    <property type="project" value="UniProtKB-SubCell"/>
</dbReference>
<dbReference type="GO" id="GO:0016226">
    <property type="term" value="P:iron-sulfur cluster assembly"/>
    <property type="evidence" value="ECO:0007669"/>
    <property type="project" value="InterPro"/>
</dbReference>
<evidence type="ECO:0000256" key="8">
    <source>
        <dbReference type="ARBA" id="ARBA00023002"/>
    </source>
</evidence>
<evidence type="ECO:0000256" key="5">
    <source>
        <dbReference type="ARBA" id="ARBA00022448"/>
    </source>
</evidence>
<keyword evidence="14" id="KW-1185">Reference proteome</keyword>
<evidence type="ECO:0000313" key="13">
    <source>
        <dbReference type="EMBL" id="CEH11684.1"/>
    </source>
</evidence>
<evidence type="ECO:0000313" key="14">
    <source>
        <dbReference type="Proteomes" id="UP000054845"/>
    </source>
</evidence>
<dbReference type="GO" id="GO:0008198">
    <property type="term" value="F:ferrous iron binding"/>
    <property type="evidence" value="ECO:0007669"/>
    <property type="project" value="TreeGrafter"/>
</dbReference>
<dbReference type="GO" id="GO:0051537">
    <property type="term" value="F:2 iron, 2 sulfur cluster binding"/>
    <property type="evidence" value="ECO:0007669"/>
    <property type="project" value="TreeGrafter"/>
</dbReference>
<dbReference type="SMART" id="SM01219">
    <property type="entry name" value="Frataxin_Cyay"/>
    <property type="match status" value="1"/>
</dbReference>
<dbReference type="GO" id="GO:0034986">
    <property type="term" value="F:iron chaperone activity"/>
    <property type="evidence" value="ECO:0007669"/>
    <property type="project" value="TreeGrafter"/>
</dbReference>
<dbReference type="GO" id="GO:0004322">
    <property type="term" value="F:ferroxidase activity"/>
    <property type="evidence" value="ECO:0007669"/>
    <property type="project" value="UniProtKB-EC"/>
</dbReference>
<evidence type="ECO:0000256" key="2">
    <source>
        <dbReference type="ARBA" id="ARBA00008183"/>
    </source>
</evidence>
<dbReference type="InterPro" id="IPR020895">
    <property type="entry name" value="Frataxin_CS"/>
</dbReference>